<evidence type="ECO:0000313" key="2">
    <source>
        <dbReference type="Proteomes" id="UP000783863"/>
    </source>
</evidence>
<dbReference type="AlphaFoldDB" id="A0A8J8CEA2"/>
<dbReference type="Proteomes" id="UP000783863">
    <property type="component" value="Unassembled WGS sequence"/>
</dbReference>
<accession>A0A8J8CEA2</accession>
<proteinExistence type="predicted"/>
<dbReference type="EMBL" id="RKLQ01000004">
    <property type="protein sequence ID" value="MBX0305500.1"/>
    <property type="molecule type" value="Genomic_DNA"/>
</dbReference>
<organism evidence="1 2">
    <name type="scientific">Haloarcula salinisoli</name>
    <dbReference type="NCBI Taxonomy" id="2487746"/>
    <lineage>
        <taxon>Archaea</taxon>
        <taxon>Methanobacteriati</taxon>
        <taxon>Methanobacteriota</taxon>
        <taxon>Stenosarchaea group</taxon>
        <taxon>Halobacteria</taxon>
        <taxon>Halobacteriales</taxon>
        <taxon>Haloarculaceae</taxon>
        <taxon>Haloarcula</taxon>
    </lineage>
</organism>
<dbReference type="RefSeq" id="WP_220589732.1">
    <property type="nucleotide sequence ID" value="NZ_RKLQ01000004.1"/>
</dbReference>
<sequence length="82" mass="8906">MMLVCPECLEGKFSWVVEQVQFGAVYELENGGYTEETWKNGDIVGDDIADNGVFCCRCMEARAHEDLVPAKGATDDAAVGAE</sequence>
<name>A0A8J8CEA2_9EURY</name>
<protein>
    <submittedName>
        <fullName evidence="1">Uncharacterized protein</fullName>
    </submittedName>
</protein>
<reference evidence="1" key="1">
    <citation type="submission" date="2021-06" db="EMBL/GenBank/DDBJ databases">
        <title>Halomicroarcula sp. F24A a new haloarchaeum isolated from saline soil.</title>
        <authorList>
            <person name="Duran-Viseras A."/>
            <person name="Sanchez-Porro C."/>
            <person name="Ventosa A."/>
        </authorList>
    </citation>
    <scope>NUCLEOTIDE SEQUENCE</scope>
    <source>
        <strain evidence="1">F24A</strain>
    </source>
</reference>
<evidence type="ECO:0000313" key="1">
    <source>
        <dbReference type="EMBL" id="MBX0305500.1"/>
    </source>
</evidence>
<comment type="caution">
    <text evidence="1">The sequence shown here is derived from an EMBL/GenBank/DDBJ whole genome shotgun (WGS) entry which is preliminary data.</text>
</comment>
<keyword evidence="2" id="KW-1185">Reference proteome</keyword>
<gene>
    <name evidence="1" type="ORF">EGD98_17710</name>
</gene>